<dbReference type="RefSeq" id="WP_134387480.1">
    <property type="nucleotide sequence ID" value="NZ_BMWW01000002.1"/>
</dbReference>
<keyword evidence="4" id="KW-1185">Reference proteome</keyword>
<proteinExistence type="predicted"/>
<dbReference type="EMBL" id="BMWW01000002">
    <property type="protein sequence ID" value="GGY85015.1"/>
    <property type="molecule type" value="Genomic_DNA"/>
</dbReference>
<evidence type="ECO:0000313" key="5">
    <source>
        <dbReference type="Proteomes" id="UP000619512"/>
    </source>
</evidence>
<organism evidence="2 5">
    <name type="scientific">Pseudoduganella plicata</name>
    <dbReference type="NCBI Taxonomy" id="321984"/>
    <lineage>
        <taxon>Bacteria</taxon>
        <taxon>Pseudomonadati</taxon>
        <taxon>Pseudomonadota</taxon>
        <taxon>Betaproteobacteria</taxon>
        <taxon>Burkholderiales</taxon>
        <taxon>Oxalobacteraceae</taxon>
        <taxon>Telluria group</taxon>
        <taxon>Pseudoduganella</taxon>
    </lineage>
</organism>
<reference evidence="2" key="3">
    <citation type="submission" date="2022-12" db="EMBL/GenBank/DDBJ databases">
        <authorList>
            <person name="Sun Q."/>
            <person name="Kim S."/>
        </authorList>
    </citation>
    <scope>NUCLEOTIDE SEQUENCE</scope>
    <source>
        <strain evidence="2">KCTC 12344</strain>
    </source>
</reference>
<dbReference type="NCBIfam" id="NF045609">
    <property type="entry name" value="EpsI_type_B"/>
    <property type="match status" value="1"/>
</dbReference>
<gene>
    <name evidence="3" type="primary">epsI</name>
    <name evidence="3" type="ORF">E1742_23395</name>
    <name evidence="2" type="ORF">GCM10007388_17800</name>
</gene>
<dbReference type="Proteomes" id="UP000294359">
    <property type="component" value="Chromosome"/>
</dbReference>
<dbReference type="InterPro" id="IPR054653">
    <property type="entry name" value="EpsI_type_B_pred"/>
</dbReference>
<reference evidence="3 4" key="2">
    <citation type="submission" date="2019-03" db="EMBL/GenBank/DDBJ databases">
        <title>Draft Genome Sequences of Six Type Strains of the Genus Massilia.</title>
        <authorList>
            <person name="Miess H."/>
            <person name="Frediansyhah A."/>
            <person name="Gross H."/>
        </authorList>
    </citation>
    <scope>NUCLEOTIDE SEQUENCE [LARGE SCALE GENOMIC DNA]</scope>
    <source>
        <strain evidence="3 4">DSM 17505</strain>
    </source>
</reference>
<dbReference type="Pfam" id="PF11984">
    <property type="entry name" value="DUF3485"/>
    <property type="match status" value="1"/>
</dbReference>
<evidence type="ECO:0000313" key="3">
    <source>
        <dbReference type="EMBL" id="QBQ38781.1"/>
    </source>
</evidence>
<sequence>MKRSTITSWILGGTMLLSAWATVAITPTVKLSETRPPIVLAQSIPERFGDWQVDKAQVAAVVNPTTVAELNKIYAETLSRTYVNSSGERIMLSIAYGTDQRDNLAVHFPEGCYGGQGFAVEQTVRGQLTTVAGKIPVSRTMATLNTRIEPITYWVVVGNRAVPTSWEVKKEKLAYAVRGLIPDATLMRVSNVTADKEAGYRLQEQFVAQLMDALPPASRSHFSGTGD</sequence>
<reference evidence="2" key="1">
    <citation type="journal article" date="2014" name="Int. J. Syst. Evol. Microbiol.">
        <title>Complete genome sequence of Corynebacterium casei LMG S-19264T (=DSM 44701T), isolated from a smear-ripened cheese.</title>
        <authorList>
            <consortium name="US DOE Joint Genome Institute (JGI-PGF)"/>
            <person name="Walter F."/>
            <person name="Albersmeier A."/>
            <person name="Kalinowski J."/>
            <person name="Ruckert C."/>
        </authorList>
    </citation>
    <scope>NUCLEOTIDE SEQUENCE</scope>
    <source>
        <strain evidence="2">KCTC 12344</strain>
    </source>
</reference>
<evidence type="ECO:0000259" key="1">
    <source>
        <dbReference type="Pfam" id="PF11984"/>
    </source>
</evidence>
<dbReference type="AlphaFoldDB" id="A0A4P7BIR4"/>
<evidence type="ECO:0000313" key="4">
    <source>
        <dbReference type="Proteomes" id="UP000294359"/>
    </source>
</evidence>
<protein>
    <submittedName>
        <fullName evidence="3">EpsI family protein</fullName>
    </submittedName>
</protein>
<dbReference type="Proteomes" id="UP000619512">
    <property type="component" value="Unassembled WGS sequence"/>
</dbReference>
<dbReference type="InterPro" id="IPR014263">
    <property type="entry name" value="Methanolan_biosynth_EpsI"/>
</dbReference>
<name>A0A4P7BIR4_9BURK</name>
<dbReference type="NCBIfam" id="TIGR02914">
    <property type="entry name" value="EpsI_fam"/>
    <property type="match status" value="1"/>
</dbReference>
<feature type="domain" description="Methanolan biosynthesis EpsI" evidence="1">
    <location>
        <begin position="11"/>
        <end position="216"/>
    </location>
</feature>
<accession>A0A4P7BIR4</accession>
<dbReference type="EMBL" id="CP038026">
    <property type="protein sequence ID" value="QBQ38781.1"/>
    <property type="molecule type" value="Genomic_DNA"/>
</dbReference>
<dbReference type="OrthoDB" id="8583485at2"/>
<evidence type="ECO:0000313" key="2">
    <source>
        <dbReference type="EMBL" id="GGY85015.1"/>
    </source>
</evidence>